<keyword evidence="5" id="KW-0547">Nucleotide-binding</keyword>
<keyword evidence="11" id="KW-1185">Reference proteome</keyword>
<dbReference type="Gene3D" id="3.30.450.20">
    <property type="entry name" value="PAS domain"/>
    <property type="match status" value="1"/>
</dbReference>
<dbReference type="PANTHER" id="PTHR43065">
    <property type="entry name" value="SENSOR HISTIDINE KINASE"/>
    <property type="match status" value="1"/>
</dbReference>
<comment type="catalytic activity">
    <reaction evidence="1">
        <text>ATP + protein L-histidine = ADP + protein N-phospho-L-histidine.</text>
        <dbReference type="EC" id="2.7.13.3"/>
    </reaction>
</comment>
<evidence type="ECO:0000313" key="10">
    <source>
        <dbReference type="EMBL" id="RUO79950.1"/>
    </source>
</evidence>
<dbReference type="EMBL" id="PIQH01000007">
    <property type="protein sequence ID" value="RUO79950.1"/>
    <property type="molecule type" value="Genomic_DNA"/>
</dbReference>
<evidence type="ECO:0000259" key="9">
    <source>
        <dbReference type="PROSITE" id="PS50109"/>
    </source>
</evidence>
<evidence type="ECO:0000256" key="8">
    <source>
        <dbReference type="ARBA" id="ARBA00023012"/>
    </source>
</evidence>
<dbReference type="Proteomes" id="UP000287996">
    <property type="component" value="Unassembled WGS sequence"/>
</dbReference>
<protein>
    <recommendedName>
        <fullName evidence="2">histidine kinase</fullName>
        <ecNumber evidence="2">2.7.13.3</ecNumber>
    </recommendedName>
</protein>
<dbReference type="SUPFAM" id="SSF55785">
    <property type="entry name" value="PYP-like sensor domain (PAS domain)"/>
    <property type="match status" value="1"/>
</dbReference>
<evidence type="ECO:0000256" key="3">
    <source>
        <dbReference type="ARBA" id="ARBA00022553"/>
    </source>
</evidence>
<dbReference type="Pfam" id="PF02518">
    <property type="entry name" value="HATPase_c"/>
    <property type="match status" value="1"/>
</dbReference>
<dbReference type="SMART" id="SM00387">
    <property type="entry name" value="HATPase_c"/>
    <property type="match status" value="1"/>
</dbReference>
<keyword evidence="3" id="KW-0597">Phosphoprotein</keyword>
<evidence type="ECO:0000256" key="7">
    <source>
        <dbReference type="ARBA" id="ARBA00022840"/>
    </source>
</evidence>
<dbReference type="EC" id="2.7.13.3" evidence="2"/>
<dbReference type="InterPro" id="IPR036097">
    <property type="entry name" value="HisK_dim/P_sf"/>
</dbReference>
<evidence type="ECO:0000256" key="6">
    <source>
        <dbReference type="ARBA" id="ARBA00022777"/>
    </source>
</evidence>
<dbReference type="PRINTS" id="PR00344">
    <property type="entry name" value="BCTRLSENSOR"/>
</dbReference>
<dbReference type="AlphaFoldDB" id="A0A432ZPX6"/>
<dbReference type="SUPFAM" id="SSF47384">
    <property type="entry name" value="Homodimeric domain of signal transducing histidine kinase"/>
    <property type="match status" value="1"/>
</dbReference>
<dbReference type="GO" id="GO:0005524">
    <property type="term" value="F:ATP binding"/>
    <property type="evidence" value="ECO:0007669"/>
    <property type="project" value="UniProtKB-KW"/>
</dbReference>
<dbReference type="NCBIfam" id="NF008293">
    <property type="entry name" value="PRK11073.1"/>
    <property type="match status" value="1"/>
</dbReference>
<evidence type="ECO:0000256" key="5">
    <source>
        <dbReference type="ARBA" id="ARBA00022741"/>
    </source>
</evidence>
<dbReference type="Gene3D" id="1.10.287.130">
    <property type="match status" value="1"/>
</dbReference>
<dbReference type="InterPro" id="IPR003594">
    <property type="entry name" value="HATPase_dom"/>
</dbReference>
<sequence length="349" mass="39408">MSHQLLLDQLQTAVVILNPQLQIDSVNAAAETLLDNSASRLRQQPFLSLFRSTSLNPQWLQQCLLEQQSVSDSEVVLELHNHHRLTVELLAQPLTVAPWQGHMLLEMRQIDQIQRINQEARQQQQLLAAQALVRGLAHEIKNPLGGLRGAAQLLERELYDEEQREYTRLIMAQADRLRGLVDRLLGPNQVPDKQWINPHKVLEHASRMVALENPELTLVRDYDPSLPDLWVAPDAIEQVVLNILQNAAQATDSRGKVTVRTRVLHQQTLYGRRYKQCAVIAISDDGPGIPPQLRETLFYPMVTGRANGTGLGLSIAQSLVHQHDGKIALNPESEHTEFLIYLPYQEAEA</sequence>
<evidence type="ECO:0000256" key="1">
    <source>
        <dbReference type="ARBA" id="ARBA00000085"/>
    </source>
</evidence>
<accession>A0A432ZPX6</accession>
<dbReference type="InterPro" id="IPR036890">
    <property type="entry name" value="HATPase_C_sf"/>
</dbReference>
<dbReference type="Gene3D" id="3.30.565.10">
    <property type="entry name" value="Histidine kinase-like ATPase, C-terminal domain"/>
    <property type="match status" value="1"/>
</dbReference>
<dbReference type="InterPro" id="IPR004358">
    <property type="entry name" value="Sig_transdc_His_kin-like_C"/>
</dbReference>
<dbReference type="InterPro" id="IPR003661">
    <property type="entry name" value="HisK_dim/P_dom"/>
</dbReference>
<reference evidence="10 11" key="1">
    <citation type="journal article" date="2011" name="Front. Microbiol.">
        <title>Genomic signatures of strain selection and enhancement in Bacillus atrophaeus var. globigii, a historical biowarfare simulant.</title>
        <authorList>
            <person name="Gibbons H.S."/>
            <person name="Broomall S.M."/>
            <person name="McNew L.A."/>
            <person name="Daligault H."/>
            <person name="Chapman C."/>
            <person name="Bruce D."/>
            <person name="Karavis M."/>
            <person name="Krepps M."/>
            <person name="McGregor P.A."/>
            <person name="Hong C."/>
            <person name="Park K.H."/>
            <person name="Akmal A."/>
            <person name="Feldman A."/>
            <person name="Lin J.S."/>
            <person name="Chang W.E."/>
            <person name="Higgs B.W."/>
            <person name="Demirev P."/>
            <person name="Lindquist J."/>
            <person name="Liem A."/>
            <person name="Fochler E."/>
            <person name="Read T.D."/>
            <person name="Tapia R."/>
            <person name="Johnson S."/>
            <person name="Bishop-Lilly K.A."/>
            <person name="Detter C."/>
            <person name="Han C."/>
            <person name="Sozhamannan S."/>
            <person name="Rosenzweig C.N."/>
            <person name="Skowronski E.W."/>
        </authorList>
    </citation>
    <scope>NUCLEOTIDE SEQUENCE [LARGE SCALE GENOMIC DNA]</scope>
    <source>
        <strain evidence="10 11">CC-PW-9</strain>
    </source>
</reference>
<keyword evidence="8" id="KW-0902">Two-component regulatory system</keyword>
<name>A0A432ZPX6_9GAMM</name>
<evidence type="ECO:0000256" key="4">
    <source>
        <dbReference type="ARBA" id="ARBA00022679"/>
    </source>
</evidence>
<dbReference type="SUPFAM" id="SSF55874">
    <property type="entry name" value="ATPase domain of HSP90 chaperone/DNA topoisomerase II/histidine kinase"/>
    <property type="match status" value="1"/>
</dbReference>
<keyword evidence="7" id="KW-0067">ATP-binding</keyword>
<keyword evidence="4" id="KW-0808">Transferase</keyword>
<proteinExistence type="predicted"/>
<keyword evidence="6" id="KW-0418">Kinase</keyword>
<dbReference type="InterPro" id="IPR035965">
    <property type="entry name" value="PAS-like_dom_sf"/>
</dbReference>
<dbReference type="PANTHER" id="PTHR43065:SF16">
    <property type="entry name" value="SENSORY HISTIDINE KINASE_PHOSPHATASE NTRB"/>
    <property type="match status" value="1"/>
</dbReference>
<evidence type="ECO:0000313" key="11">
    <source>
        <dbReference type="Proteomes" id="UP000287996"/>
    </source>
</evidence>
<dbReference type="SMART" id="SM00388">
    <property type="entry name" value="HisKA"/>
    <property type="match status" value="1"/>
</dbReference>
<dbReference type="InterPro" id="IPR005467">
    <property type="entry name" value="His_kinase_dom"/>
</dbReference>
<dbReference type="Pfam" id="PF00512">
    <property type="entry name" value="HisKA"/>
    <property type="match status" value="1"/>
</dbReference>
<feature type="domain" description="Histidine kinase" evidence="9">
    <location>
        <begin position="135"/>
        <end position="346"/>
    </location>
</feature>
<evidence type="ECO:0000256" key="2">
    <source>
        <dbReference type="ARBA" id="ARBA00012438"/>
    </source>
</evidence>
<gene>
    <name evidence="10" type="ORF">CWI84_08295</name>
</gene>
<dbReference type="CDD" id="cd00082">
    <property type="entry name" value="HisKA"/>
    <property type="match status" value="1"/>
</dbReference>
<dbReference type="PROSITE" id="PS50109">
    <property type="entry name" value="HIS_KIN"/>
    <property type="match status" value="1"/>
</dbReference>
<dbReference type="RefSeq" id="WP_126842126.1">
    <property type="nucleotide sequence ID" value="NZ_PIQH01000007.1"/>
</dbReference>
<dbReference type="GO" id="GO:0000155">
    <property type="term" value="F:phosphorelay sensor kinase activity"/>
    <property type="evidence" value="ECO:0007669"/>
    <property type="project" value="InterPro"/>
</dbReference>
<dbReference type="OrthoDB" id="9789238at2"/>
<comment type="caution">
    <text evidence="10">The sequence shown here is derived from an EMBL/GenBank/DDBJ whole genome shotgun (WGS) entry which is preliminary data.</text>
</comment>
<organism evidence="10 11">
    <name type="scientific">Idiomarina tyrosinivorans</name>
    <dbReference type="NCBI Taxonomy" id="1445662"/>
    <lineage>
        <taxon>Bacteria</taxon>
        <taxon>Pseudomonadati</taxon>
        <taxon>Pseudomonadota</taxon>
        <taxon>Gammaproteobacteria</taxon>
        <taxon>Alteromonadales</taxon>
        <taxon>Idiomarinaceae</taxon>
        <taxon>Idiomarina</taxon>
    </lineage>
</organism>